<gene>
    <name evidence="1" type="ORF">MNBD_GAMMA20-531</name>
</gene>
<dbReference type="SFLD" id="SFLDS00003">
    <property type="entry name" value="Haloacid_Dehalogenase"/>
    <property type="match status" value="1"/>
</dbReference>
<dbReference type="AlphaFoldDB" id="A0A3B1AAX0"/>
<dbReference type="InterPro" id="IPR006439">
    <property type="entry name" value="HAD-SF_hydro_IA"/>
</dbReference>
<dbReference type="Pfam" id="PF13419">
    <property type="entry name" value="HAD_2"/>
    <property type="match status" value="1"/>
</dbReference>
<dbReference type="NCBIfam" id="TIGR01549">
    <property type="entry name" value="HAD-SF-IA-v1"/>
    <property type="match status" value="1"/>
</dbReference>
<dbReference type="SFLD" id="SFLDG01129">
    <property type="entry name" value="C1.5:_HAD__Beta-PGM__Phosphata"/>
    <property type="match status" value="1"/>
</dbReference>
<dbReference type="GO" id="GO:0008967">
    <property type="term" value="F:phosphoglycolate phosphatase activity"/>
    <property type="evidence" value="ECO:0007669"/>
    <property type="project" value="TreeGrafter"/>
</dbReference>
<dbReference type="InterPro" id="IPR050155">
    <property type="entry name" value="HAD-like_hydrolase_sf"/>
</dbReference>
<dbReference type="EMBL" id="UOFU01000298">
    <property type="protein sequence ID" value="VAX02869.1"/>
    <property type="molecule type" value="Genomic_DNA"/>
</dbReference>
<dbReference type="InterPro" id="IPR023198">
    <property type="entry name" value="PGP-like_dom2"/>
</dbReference>
<reference evidence="1" key="1">
    <citation type="submission" date="2018-06" db="EMBL/GenBank/DDBJ databases">
        <authorList>
            <person name="Zhirakovskaya E."/>
        </authorList>
    </citation>
    <scope>NUCLEOTIDE SEQUENCE</scope>
</reference>
<dbReference type="Gene3D" id="1.10.150.240">
    <property type="entry name" value="Putative phosphatase, domain 2"/>
    <property type="match status" value="1"/>
</dbReference>
<dbReference type="InterPro" id="IPR041492">
    <property type="entry name" value="HAD_2"/>
</dbReference>
<evidence type="ECO:0000313" key="1">
    <source>
        <dbReference type="EMBL" id="VAX02869.1"/>
    </source>
</evidence>
<dbReference type="GO" id="GO:0005829">
    <property type="term" value="C:cytosol"/>
    <property type="evidence" value="ECO:0007669"/>
    <property type="project" value="TreeGrafter"/>
</dbReference>
<dbReference type="InterPro" id="IPR036412">
    <property type="entry name" value="HAD-like_sf"/>
</dbReference>
<dbReference type="PANTHER" id="PTHR43434">
    <property type="entry name" value="PHOSPHOGLYCOLATE PHOSPHATASE"/>
    <property type="match status" value="1"/>
</dbReference>
<protein>
    <submittedName>
        <fullName evidence="1">Similar to phosphoglycolate phosphatase, clustered with ribosomal large subunit pseudouridine synthase C</fullName>
    </submittedName>
</protein>
<proteinExistence type="predicted"/>
<dbReference type="SUPFAM" id="SSF56784">
    <property type="entry name" value="HAD-like"/>
    <property type="match status" value="1"/>
</dbReference>
<name>A0A3B1AAX0_9ZZZZ</name>
<sequence length="220" mass="24521">MNKPFELLVFDWDGTLMDSEAHIVASLKRAIGDVELPELPHTEMSNVIGLGLAEAIERLFPGIEAGLRERIADRYRYHFLADDPCEPFDGAEEVLRALSQQGYLMAVATGKGRRGLDQVLDNSGFRPLFDITRCSDETRSKPHPQMLQEIMVVLDVEPSRTLMIGDTEYDLQMANNAGVVPLAVSYGVHAVERLHRHKPRGCLDSIRELPAWLATVEPGS</sequence>
<dbReference type="SFLD" id="SFLDG01135">
    <property type="entry name" value="C1.5.6:_HAD__Beta-PGM__Phospha"/>
    <property type="match status" value="1"/>
</dbReference>
<dbReference type="PANTHER" id="PTHR43434:SF24">
    <property type="entry name" value="HYDROLASE-RELATED"/>
    <property type="match status" value="1"/>
</dbReference>
<dbReference type="InterPro" id="IPR023214">
    <property type="entry name" value="HAD_sf"/>
</dbReference>
<organism evidence="1">
    <name type="scientific">hydrothermal vent metagenome</name>
    <dbReference type="NCBI Taxonomy" id="652676"/>
    <lineage>
        <taxon>unclassified sequences</taxon>
        <taxon>metagenomes</taxon>
        <taxon>ecological metagenomes</taxon>
    </lineage>
</organism>
<dbReference type="Gene3D" id="3.40.50.1000">
    <property type="entry name" value="HAD superfamily/HAD-like"/>
    <property type="match status" value="1"/>
</dbReference>
<accession>A0A3B1AAX0</accession>
<dbReference type="GO" id="GO:0006281">
    <property type="term" value="P:DNA repair"/>
    <property type="evidence" value="ECO:0007669"/>
    <property type="project" value="TreeGrafter"/>
</dbReference>